<evidence type="ECO:0000256" key="4">
    <source>
        <dbReference type="ARBA" id="ARBA00022737"/>
    </source>
</evidence>
<keyword evidence="7 11" id="KW-1133">Transmembrane helix</keyword>
<feature type="transmembrane region" description="Helical" evidence="11">
    <location>
        <begin position="235"/>
        <end position="256"/>
    </location>
</feature>
<feature type="compositionally biased region" description="Polar residues" evidence="10">
    <location>
        <begin position="548"/>
        <end position="562"/>
    </location>
</feature>
<dbReference type="Gene3D" id="1.20.1560.10">
    <property type="entry name" value="ABC transporter type 1, transmembrane domain"/>
    <property type="match status" value="1"/>
</dbReference>
<keyword evidence="3 11" id="KW-0812">Transmembrane</keyword>
<dbReference type="AlphaFoldDB" id="A0AAV0PEA5"/>
<reference evidence="14" key="1">
    <citation type="submission" date="2022-08" db="EMBL/GenBank/DDBJ databases">
        <authorList>
            <person name="Gutierrez-Valencia J."/>
        </authorList>
    </citation>
    <scope>NUCLEOTIDE SEQUENCE</scope>
</reference>
<evidence type="ECO:0000256" key="11">
    <source>
        <dbReference type="SAM" id="Phobius"/>
    </source>
</evidence>
<dbReference type="SUPFAM" id="SSF52540">
    <property type="entry name" value="P-loop containing nucleoside triphosphate hydrolases"/>
    <property type="match status" value="2"/>
</dbReference>
<dbReference type="Proteomes" id="UP001154282">
    <property type="component" value="Unassembled WGS sequence"/>
</dbReference>
<feature type="transmembrane region" description="Helical" evidence="11">
    <location>
        <begin position="201"/>
        <end position="223"/>
    </location>
</feature>
<dbReference type="Pfam" id="PF00005">
    <property type="entry name" value="ABC_tran"/>
    <property type="match status" value="2"/>
</dbReference>
<dbReference type="InterPro" id="IPR011527">
    <property type="entry name" value="ABC1_TM_dom"/>
</dbReference>
<evidence type="ECO:0000256" key="9">
    <source>
        <dbReference type="ARBA" id="ARBA00023180"/>
    </source>
</evidence>
<name>A0AAV0PEA5_9ROSI</name>
<dbReference type="PANTHER" id="PTHR45136">
    <property type="entry name" value="ABC TRANSPORTER DOMAIN-CONTAINING PROTEIN"/>
    <property type="match status" value="1"/>
</dbReference>
<feature type="domain" description="ABC transmembrane type-1" evidence="13">
    <location>
        <begin position="36"/>
        <end position="264"/>
    </location>
</feature>
<evidence type="ECO:0000256" key="6">
    <source>
        <dbReference type="ARBA" id="ARBA00022840"/>
    </source>
</evidence>
<evidence type="ECO:0000256" key="7">
    <source>
        <dbReference type="ARBA" id="ARBA00022989"/>
    </source>
</evidence>
<accession>A0AAV0PEA5</accession>
<feature type="transmembrane region" description="Helical" evidence="11">
    <location>
        <begin position="729"/>
        <end position="748"/>
    </location>
</feature>
<keyword evidence="9" id="KW-0325">Glycoprotein</keyword>
<keyword evidence="15" id="KW-1185">Reference proteome</keyword>
<keyword evidence="4" id="KW-0677">Repeat</keyword>
<feature type="region of interest" description="Disordered" evidence="10">
    <location>
        <begin position="548"/>
        <end position="568"/>
    </location>
</feature>
<dbReference type="Gene3D" id="3.40.50.300">
    <property type="entry name" value="P-loop containing nucleotide triphosphate hydrolases"/>
    <property type="match status" value="2"/>
</dbReference>
<dbReference type="InterPro" id="IPR036640">
    <property type="entry name" value="ABC1_TM_sf"/>
</dbReference>
<dbReference type="CDD" id="cd03249">
    <property type="entry name" value="ABC_MTABC3_MDL1_MDL2"/>
    <property type="match status" value="2"/>
</dbReference>
<dbReference type="PANTHER" id="PTHR45136:SF2">
    <property type="entry name" value="ABC TRANSPORTER DOMAIN-CONTAINING PROTEIN"/>
    <property type="match status" value="1"/>
</dbReference>
<feature type="transmembrane region" description="Helical" evidence="11">
    <location>
        <begin position="705"/>
        <end position="723"/>
    </location>
</feature>
<evidence type="ECO:0000256" key="2">
    <source>
        <dbReference type="ARBA" id="ARBA00022448"/>
    </source>
</evidence>
<dbReference type="InterPro" id="IPR027417">
    <property type="entry name" value="P-loop_NTPase"/>
</dbReference>
<feature type="transmembrane region" description="Helical" evidence="11">
    <location>
        <begin position="622"/>
        <end position="642"/>
    </location>
</feature>
<dbReference type="CDD" id="cd18578">
    <property type="entry name" value="ABC_6TM_Pgp_ABCB1_D2_like"/>
    <property type="match status" value="1"/>
</dbReference>
<organism evidence="14 15">
    <name type="scientific">Linum tenue</name>
    <dbReference type="NCBI Taxonomy" id="586396"/>
    <lineage>
        <taxon>Eukaryota</taxon>
        <taxon>Viridiplantae</taxon>
        <taxon>Streptophyta</taxon>
        <taxon>Embryophyta</taxon>
        <taxon>Tracheophyta</taxon>
        <taxon>Spermatophyta</taxon>
        <taxon>Magnoliopsida</taxon>
        <taxon>eudicotyledons</taxon>
        <taxon>Gunneridae</taxon>
        <taxon>Pentapetalae</taxon>
        <taxon>rosids</taxon>
        <taxon>fabids</taxon>
        <taxon>Malpighiales</taxon>
        <taxon>Linaceae</taxon>
        <taxon>Linum</taxon>
    </lineage>
</organism>
<dbReference type="InterPro" id="IPR003593">
    <property type="entry name" value="AAA+_ATPase"/>
</dbReference>
<evidence type="ECO:0000259" key="12">
    <source>
        <dbReference type="PROSITE" id="PS50893"/>
    </source>
</evidence>
<dbReference type="GO" id="GO:0005524">
    <property type="term" value="F:ATP binding"/>
    <property type="evidence" value="ECO:0007669"/>
    <property type="project" value="UniProtKB-KW"/>
</dbReference>
<dbReference type="GO" id="GO:0016020">
    <property type="term" value="C:membrane"/>
    <property type="evidence" value="ECO:0007669"/>
    <property type="project" value="InterPro"/>
</dbReference>
<dbReference type="SMART" id="SM00382">
    <property type="entry name" value="AAA"/>
    <property type="match status" value="2"/>
</dbReference>
<evidence type="ECO:0000256" key="10">
    <source>
        <dbReference type="SAM" id="MobiDB-lite"/>
    </source>
</evidence>
<evidence type="ECO:0000313" key="15">
    <source>
        <dbReference type="Proteomes" id="UP001154282"/>
    </source>
</evidence>
<dbReference type="InterPro" id="IPR017871">
    <property type="entry name" value="ABC_transporter-like_CS"/>
</dbReference>
<feature type="domain" description="ABC transporter" evidence="12">
    <location>
        <begin position="906"/>
        <end position="1142"/>
    </location>
</feature>
<dbReference type="PROSITE" id="PS50893">
    <property type="entry name" value="ABC_TRANSPORTER_2"/>
    <property type="match status" value="2"/>
</dbReference>
<keyword evidence="5" id="KW-0547">Nucleotide-binding</keyword>
<dbReference type="InterPro" id="IPR003439">
    <property type="entry name" value="ABC_transporter-like_ATP-bd"/>
</dbReference>
<dbReference type="Pfam" id="PF00664">
    <property type="entry name" value="ABC_membrane"/>
    <property type="match status" value="2"/>
</dbReference>
<dbReference type="PROSITE" id="PS00211">
    <property type="entry name" value="ABC_TRANSPORTER_1"/>
    <property type="match status" value="2"/>
</dbReference>
<feature type="transmembrane region" description="Helical" evidence="11">
    <location>
        <begin position="806"/>
        <end position="830"/>
    </location>
</feature>
<proteinExistence type="inferred from homology"/>
<dbReference type="EMBL" id="CAMGYJ010000008">
    <property type="protein sequence ID" value="CAI0469218.1"/>
    <property type="molecule type" value="Genomic_DNA"/>
</dbReference>
<dbReference type="FunFam" id="3.40.50.300:FF:000205">
    <property type="entry name" value="ABC transporter B family member 4"/>
    <property type="match status" value="2"/>
</dbReference>
<feature type="domain" description="ABC transporter" evidence="12">
    <location>
        <begin position="299"/>
        <end position="535"/>
    </location>
</feature>
<sequence length="1150" mass="126055">MVWMVAGTLGSIGDGSMTPLTMYILSDVINNYGGSQGLCWTRTSERQTSRMRLEYLKAVLRQEVGFFDGESASCSTFQVISVISSDAHVIQDTIAEKIPNCLAHLTSFIASILVSFLLSWELAISALPFAILFIAPGLGFGKLLVKLAGKSKEAYEMGGTIAEQAISSIRVVYSYVGEAQTLGRFSNALHRSMEIGIKQGLTKGVLIGSMGMVYGAWAFQAWVGSYLVTERGQKGGAVFVSGACVIIGGVSIMNALPNLSFISQAVLAASRVNEMVDRVPGIDSEDDEKKVLSRIKGSIYFKDVHFSYPSRPESLVLREFSLRIRHGETVALVGGSGSGKSTVVALLERFYDPVKGNILLDGHDIKKLHPGWLRSQMGLVNQEPILFATTIQENILFGNEEASTKHVERAAMAANIHDFIKKLPNGYQTQVGQFGFQLSGGQKQRIAIARALIRNPKILLLDEATSALDAESERVVQTALDKASVGRTTIIVAHRLSTVRNADMIVVLQSGEIVESGSHDELVDLDNGKGGAYTKMLRLQQSVDKNSAHTHSYHQNDNNSKASSSSSSSQWRLLKMNAPEWRRGFLGCLGAATVGAIQPAHAYCLGSVLSVYFSEENIKSEIITYCFLFLSFAVLSFTFNIIQHYNFAIMGEKLVKRVREKMVEKMFTFEIDWFDQEHNTSAAICTRLANEAQLVRSLIGDRMSLLIQISFSATIAFIVSLIVTWRLAIVIISIQPLIIGSFYSRSVLMKTLSAKARAEQRVGSQLASESIINHRTITAFSSQRRILTLFAQTMEGPKKEIVKQSWFSGIGLCSSQFLTTAAMALTYWYGGKLLNEGLIKPKHLFQAFFLLMSTGKNIADAGSMSSDIAKGGSAIRSVFEILDRKTEIDPVDPKGIKLRKPINGKIELDKIFFTYQTRPDQPIFRGLSLKIEAGKTIALVGPSGSGKSTVLALIERFYDPQGGTLLIDGRDIRSYNLRKLRSYIALVSQEPTLFAGTIRDNIAHGNDSATEAEIRRAAIRANAHQFISSLKQGYDTYCGERGVQLSGGQKQRIALARAILKDPAILLLDEATSALDSMSENLVQEALEKMMVERTCVVVAHRLATIQKADTVAVINKGKIAEEGSHRNLIALHGIYYSLVKTQGGTSPYR</sequence>
<keyword evidence="6" id="KW-0067">ATP-binding</keyword>
<dbReference type="GO" id="GO:0140359">
    <property type="term" value="F:ABC-type transporter activity"/>
    <property type="evidence" value="ECO:0007669"/>
    <property type="project" value="InterPro"/>
</dbReference>
<dbReference type="CDD" id="cd18577">
    <property type="entry name" value="ABC_6TM_Pgp_ABCB1_D1_like"/>
    <property type="match status" value="1"/>
</dbReference>
<evidence type="ECO:0000256" key="1">
    <source>
        <dbReference type="ARBA" id="ARBA00007577"/>
    </source>
</evidence>
<evidence type="ECO:0000313" key="14">
    <source>
        <dbReference type="EMBL" id="CAI0469218.1"/>
    </source>
</evidence>
<dbReference type="GO" id="GO:0016887">
    <property type="term" value="F:ATP hydrolysis activity"/>
    <property type="evidence" value="ECO:0007669"/>
    <property type="project" value="InterPro"/>
</dbReference>
<evidence type="ECO:0000256" key="5">
    <source>
        <dbReference type="ARBA" id="ARBA00022741"/>
    </source>
</evidence>
<gene>
    <name evidence="14" type="ORF">LITE_LOCUS38102</name>
</gene>
<keyword evidence="2" id="KW-0813">Transport</keyword>
<comment type="similarity">
    <text evidence="1">Belongs to the ABC transporter superfamily. ABCB family. Multidrug resistance exporter (TC 3.A.1.201) subfamily.</text>
</comment>
<evidence type="ECO:0000256" key="8">
    <source>
        <dbReference type="ARBA" id="ARBA00023136"/>
    </source>
</evidence>
<feature type="domain" description="ABC transmembrane type-1" evidence="13">
    <location>
        <begin position="585"/>
        <end position="870"/>
    </location>
</feature>
<dbReference type="SUPFAM" id="SSF90123">
    <property type="entry name" value="ABC transporter transmembrane region"/>
    <property type="match status" value="2"/>
</dbReference>
<keyword evidence="8 11" id="KW-0472">Membrane</keyword>
<evidence type="ECO:0000259" key="13">
    <source>
        <dbReference type="PROSITE" id="PS50929"/>
    </source>
</evidence>
<evidence type="ECO:0000256" key="3">
    <source>
        <dbReference type="ARBA" id="ARBA00022692"/>
    </source>
</evidence>
<protein>
    <submittedName>
        <fullName evidence="14">Uncharacterized protein</fullName>
    </submittedName>
</protein>
<comment type="caution">
    <text evidence="14">The sequence shown here is derived from an EMBL/GenBank/DDBJ whole genome shotgun (WGS) entry which is preliminary data.</text>
</comment>
<dbReference type="PROSITE" id="PS50929">
    <property type="entry name" value="ABC_TM1F"/>
    <property type="match status" value="2"/>
</dbReference>